<comment type="caution">
    <text evidence="2">The sequence shown here is derived from an EMBL/GenBank/DDBJ whole genome shotgun (WGS) entry which is preliminary data.</text>
</comment>
<dbReference type="GO" id="GO:0043565">
    <property type="term" value="F:sequence-specific DNA binding"/>
    <property type="evidence" value="ECO:0007669"/>
    <property type="project" value="InterPro"/>
</dbReference>
<reference evidence="2" key="1">
    <citation type="submission" date="2019-10" db="EMBL/GenBank/DDBJ databases">
        <authorList>
            <person name="Zhang R."/>
            <person name="Pan Y."/>
            <person name="Wang J."/>
            <person name="Ma R."/>
            <person name="Yu S."/>
        </authorList>
    </citation>
    <scope>NUCLEOTIDE SEQUENCE</scope>
    <source>
        <strain evidence="2">LA-IB0</strain>
        <tissue evidence="2">Leaf</tissue>
    </source>
</reference>
<keyword evidence="3" id="KW-1185">Reference proteome</keyword>
<dbReference type="AlphaFoldDB" id="A0AAV6WPX4"/>
<dbReference type="GO" id="GO:0006351">
    <property type="term" value="P:DNA-templated transcription"/>
    <property type="evidence" value="ECO:0007669"/>
    <property type="project" value="InterPro"/>
</dbReference>
<gene>
    <name evidence="2" type="ORF">BUALT_Bualt12G0034300</name>
</gene>
<name>A0AAV6WPX4_9LAMI</name>
<dbReference type="EMBL" id="WHWC01000012">
    <property type="protein sequence ID" value="KAG8372129.1"/>
    <property type="molecule type" value="Genomic_DNA"/>
</dbReference>
<dbReference type="Proteomes" id="UP000826271">
    <property type="component" value="Unassembled WGS sequence"/>
</dbReference>
<evidence type="ECO:0000259" key="1">
    <source>
        <dbReference type="PROSITE" id="PS51806"/>
    </source>
</evidence>
<evidence type="ECO:0000313" key="2">
    <source>
        <dbReference type="EMBL" id="KAG8372129.1"/>
    </source>
</evidence>
<protein>
    <recommendedName>
        <fullName evidence="1">DOG1 domain-containing protein</fullName>
    </recommendedName>
</protein>
<evidence type="ECO:0000313" key="3">
    <source>
        <dbReference type="Proteomes" id="UP000826271"/>
    </source>
</evidence>
<dbReference type="InterPro" id="IPR051886">
    <property type="entry name" value="Seed_Dev/Stress_Resp_Reg"/>
</dbReference>
<accession>A0AAV6WPX4</accession>
<dbReference type="PROSITE" id="PS51806">
    <property type="entry name" value="DOG1"/>
    <property type="match status" value="1"/>
</dbReference>
<organism evidence="2 3">
    <name type="scientific">Buddleja alternifolia</name>
    <dbReference type="NCBI Taxonomy" id="168488"/>
    <lineage>
        <taxon>Eukaryota</taxon>
        <taxon>Viridiplantae</taxon>
        <taxon>Streptophyta</taxon>
        <taxon>Embryophyta</taxon>
        <taxon>Tracheophyta</taxon>
        <taxon>Spermatophyta</taxon>
        <taxon>Magnoliopsida</taxon>
        <taxon>eudicotyledons</taxon>
        <taxon>Gunneridae</taxon>
        <taxon>Pentapetalae</taxon>
        <taxon>asterids</taxon>
        <taxon>lamiids</taxon>
        <taxon>Lamiales</taxon>
        <taxon>Scrophulariaceae</taxon>
        <taxon>Buddlejeae</taxon>
        <taxon>Buddleja</taxon>
    </lineage>
</organism>
<sequence length="230" mass="25643">MTTSDERKEACIYREWINLQQQELSELNEAIALNANGSTTDAELRQLIEKIMNNFQDYAQKRSVMARADVSAYLSPPWCTSLQRSVLWIGGCRPSSYARLIYALCGLEIESQLAEFLRGTIVGELGGLSGSQISMMDQLHEDLSDHPLAGIVVKSNGCGSNGDVQAALDKHGKAMAEILEEADKLRLNTMREIINILRPRQAVEFVSASKKLALCMQDWGRQRDVDHGRN</sequence>
<dbReference type="Pfam" id="PF14144">
    <property type="entry name" value="DOG1"/>
    <property type="match status" value="1"/>
</dbReference>
<proteinExistence type="predicted"/>
<dbReference type="PANTHER" id="PTHR46354">
    <property type="entry name" value="DOG1 DOMAIN-CONTAINING PROTEIN"/>
    <property type="match status" value="1"/>
</dbReference>
<feature type="domain" description="DOG1" evidence="1">
    <location>
        <begin position="6"/>
        <end position="226"/>
    </location>
</feature>
<dbReference type="PANTHER" id="PTHR46354:SF7">
    <property type="entry name" value="PROTEIN DOG1-LIKE 1"/>
    <property type="match status" value="1"/>
</dbReference>
<dbReference type="InterPro" id="IPR025422">
    <property type="entry name" value="TGA_domain"/>
</dbReference>